<dbReference type="OrthoDB" id="10252740at2759"/>
<comment type="caution">
    <text evidence="6">The sequence shown here is derived from an EMBL/GenBank/DDBJ whole genome shotgun (WGS) entry which is preliminary data.</text>
</comment>
<evidence type="ECO:0000256" key="3">
    <source>
        <dbReference type="SAM" id="MobiDB-lite"/>
    </source>
</evidence>
<dbReference type="Gene3D" id="2.170.260.10">
    <property type="entry name" value="paz domain"/>
    <property type="match status" value="1"/>
</dbReference>
<evidence type="ECO:0000256" key="1">
    <source>
        <dbReference type="ARBA" id="ARBA00008201"/>
    </source>
</evidence>
<feature type="region of interest" description="Disordered" evidence="3">
    <location>
        <begin position="1016"/>
        <end position="1037"/>
    </location>
</feature>
<dbReference type="InterPro" id="IPR032474">
    <property type="entry name" value="Argonaute_N"/>
</dbReference>
<evidence type="ECO:0000313" key="6">
    <source>
        <dbReference type="EMBL" id="KAI5072524.1"/>
    </source>
</evidence>
<dbReference type="PANTHER" id="PTHR22891">
    <property type="entry name" value="EUKARYOTIC TRANSLATION INITIATION FACTOR 2C"/>
    <property type="match status" value="1"/>
</dbReference>
<dbReference type="InterPro" id="IPR003100">
    <property type="entry name" value="PAZ_dom"/>
</dbReference>
<feature type="compositionally biased region" description="Gly residues" evidence="3">
    <location>
        <begin position="82"/>
        <end position="108"/>
    </location>
</feature>
<feature type="compositionally biased region" description="Polar residues" evidence="3">
    <location>
        <begin position="1017"/>
        <end position="1030"/>
    </location>
</feature>
<feature type="domain" description="PAZ" evidence="4">
    <location>
        <begin position="414"/>
        <end position="524"/>
    </location>
</feature>
<dbReference type="InterPro" id="IPR045246">
    <property type="entry name" value="Piwi_ago-like"/>
</dbReference>
<feature type="compositionally biased region" description="Gly residues" evidence="3">
    <location>
        <begin position="51"/>
        <end position="70"/>
    </location>
</feature>
<dbReference type="Pfam" id="PF02170">
    <property type="entry name" value="PAZ"/>
    <property type="match status" value="1"/>
</dbReference>
<dbReference type="SUPFAM" id="SSF101690">
    <property type="entry name" value="PAZ domain"/>
    <property type="match status" value="1"/>
</dbReference>
<proteinExistence type="inferred from homology"/>
<feature type="region of interest" description="Disordered" evidence="3">
    <location>
        <begin position="1"/>
        <end position="171"/>
    </location>
</feature>
<organism evidence="6 7">
    <name type="scientific">Adiantum capillus-veneris</name>
    <name type="common">Maidenhair fern</name>
    <dbReference type="NCBI Taxonomy" id="13818"/>
    <lineage>
        <taxon>Eukaryota</taxon>
        <taxon>Viridiplantae</taxon>
        <taxon>Streptophyta</taxon>
        <taxon>Embryophyta</taxon>
        <taxon>Tracheophyta</taxon>
        <taxon>Polypodiopsida</taxon>
        <taxon>Polypodiidae</taxon>
        <taxon>Polypodiales</taxon>
        <taxon>Pteridineae</taxon>
        <taxon>Pteridaceae</taxon>
        <taxon>Vittarioideae</taxon>
        <taxon>Adiantum</taxon>
    </lineage>
</organism>
<dbReference type="InterPro" id="IPR012337">
    <property type="entry name" value="RNaseH-like_sf"/>
</dbReference>
<dbReference type="SMART" id="SM01163">
    <property type="entry name" value="DUF1785"/>
    <property type="match status" value="1"/>
</dbReference>
<feature type="compositionally biased region" description="Gly residues" evidence="3">
    <location>
        <begin position="10"/>
        <end position="21"/>
    </location>
</feature>
<dbReference type="AlphaFoldDB" id="A0A9D4URH6"/>
<dbReference type="SMART" id="SM00949">
    <property type="entry name" value="PAZ"/>
    <property type="match status" value="1"/>
</dbReference>
<evidence type="ECO:0000256" key="2">
    <source>
        <dbReference type="ARBA" id="ARBA00023158"/>
    </source>
</evidence>
<dbReference type="Pfam" id="PF16486">
    <property type="entry name" value="ArgoN"/>
    <property type="match status" value="1"/>
</dbReference>
<reference evidence="6" key="1">
    <citation type="submission" date="2021-01" db="EMBL/GenBank/DDBJ databases">
        <title>Adiantum capillus-veneris genome.</title>
        <authorList>
            <person name="Fang Y."/>
            <person name="Liao Q."/>
        </authorList>
    </citation>
    <scope>NUCLEOTIDE SEQUENCE</scope>
    <source>
        <strain evidence="6">H3</strain>
        <tissue evidence="6">Leaf</tissue>
    </source>
</reference>
<sequence length="1061" mass="116453">MPPRRAQAPGGSGYGGRGGPAGEEYGRGGRGGGSGRGYPPSQDWRSQPPAGGYGGNRQEGPYAGGAGPSGGDAWRGSHRGGRGGGRGDFSGGRGDFSGGRGYGGGFSGEQGYEARDQGRGGGRGGRRGGRGWPSRDQYAGSSGSSGPRPPLEELLPGLSISEPGPSTRVVEDEGPSFSVFIPEQHEGEICSSEVTTESFEMATTSRSVLVAPKRPQPGTAGNRVTVKANHFVVNLRPGITIYHYDVDINPKVSSRGVARQLQRQLLAMHETDFQGRLPVYDGSKSLYTASALPFDKSKEFTVAFTNENREKTFKITLRHVGTLGSSALNEFLAGRKIAAPQELLQALDVAMREALMHPPYTPVSRSFFTETLGSVALEGGLTAWNGFFQSLRPTAQGLVLNVDLATTAFYRSMPVIEFLQQKVKYFNPERRLTDAQRTMVKKALARLKVEVRHRPTPRKYRIFGLSSGATKDLKFSLKDGEEIGIVDYFRETYNWPIRYPELPCLQVQASRTSYLPMEVCTISKGQKYMGKLAEQQTSNLRSLACVKPEQRQGKLKAIMAGANGPGRGEYVASFGMSVSTELTSVNARILRPPKLKYGVQGSVREIEPKTGSWNMNNSCLVEGGTINHWALISFDRSVHQNMAWDFISNLSHRCQDLGIRMNPETVIPPFLRGREDLDGANLERCLRNVCARVSEEISKFGELKGSLQLLVCVIDGKHPAYGELKRICETQLGVVTQCCLSKNIKRFNSQYLANVALKINAKVGGKNNTLAIELPDLCSVFRKPTIIFGADVTHPNPGDDSSPSIAALVANVDWPSAIKYVASVRAQPHREEMIEKLPEMVIELWRKFCDKTKVRPERIIMFRDGVSEGQFDKVLQFEVHALKEAMQKVGGSGYNPQITWVVVQKRHHTRLYPVDNNKDRSGNVLPGTVVDSQITHPREFDFFLCSHAGIQGTSKPTHYHVLWDENNFSSDDLQGLINNLCYTYVRCTRSVSVVPPAYYAHLAAYRARLYIEGQGGSDTASYTSEQPSSIGSGGRNTRAAAPQVRALPQISRNVQEVMYFC</sequence>
<dbReference type="InterPro" id="IPR032473">
    <property type="entry name" value="Argonaute_Mid_dom"/>
</dbReference>
<dbReference type="InterPro" id="IPR036397">
    <property type="entry name" value="RNaseH_sf"/>
</dbReference>
<dbReference type="InterPro" id="IPR036085">
    <property type="entry name" value="PAZ_dom_sf"/>
</dbReference>
<feature type="domain" description="Piwi" evidence="5">
    <location>
        <begin position="709"/>
        <end position="1012"/>
    </location>
</feature>
<dbReference type="InterPro" id="IPR032472">
    <property type="entry name" value="ArgoL2"/>
</dbReference>
<feature type="compositionally biased region" description="Low complexity" evidence="3">
    <location>
        <begin position="140"/>
        <end position="163"/>
    </location>
</feature>
<evidence type="ECO:0000259" key="5">
    <source>
        <dbReference type="PROSITE" id="PS50822"/>
    </source>
</evidence>
<evidence type="ECO:0000259" key="4">
    <source>
        <dbReference type="PROSITE" id="PS50821"/>
    </source>
</evidence>
<dbReference type="Proteomes" id="UP000886520">
    <property type="component" value="Chromosome 12"/>
</dbReference>
<dbReference type="Pfam" id="PF16488">
    <property type="entry name" value="ArgoL2"/>
    <property type="match status" value="1"/>
</dbReference>
<comment type="similarity">
    <text evidence="1">Belongs to the argonaute family. Ago subfamily.</text>
</comment>
<dbReference type="Pfam" id="PF08699">
    <property type="entry name" value="ArgoL1"/>
    <property type="match status" value="1"/>
</dbReference>
<dbReference type="SMART" id="SM00950">
    <property type="entry name" value="Piwi"/>
    <property type="match status" value="1"/>
</dbReference>
<evidence type="ECO:0000313" key="7">
    <source>
        <dbReference type="Proteomes" id="UP000886520"/>
    </source>
</evidence>
<dbReference type="PROSITE" id="PS50822">
    <property type="entry name" value="PIWI"/>
    <property type="match status" value="1"/>
</dbReference>
<dbReference type="CDD" id="cd04657">
    <property type="entry name" value="Piwi_ago-like"/>
    <property type="match status" value="1"/>
</dbReference>
<dbReference type="CDD" id="cd02846">
    <property type="entry name" value="PAZ_argonaute_like"/>
    <property type="match status" value="1"/>
</dbReference>
<dbReference type="GO" id="GO:0031047">
    <property type="term" value="P:regulatory ncRNA-mediated gene silencing"/>
    <property type="evidence" value="ECO:0007669"/>
    <property type="project" value="UniProtKB-KW"/>
</dbReference>
<name>A0A9D4URH6_ADICA</name>
<gene>
    <name evidence="6" type="ORF">GOP47_0012630</name>
</gene>
<dbReference type="SUPFAM" id="SSF53098">
    <property type="entry name" value="Ribonuclease H-like"/>
    <property type="match status" value="1"/>
</dbReference>
<dbReference type="EMBL" id="JABFUD020000012">
    <property type="protein sequence ID" value="KAI5072524.1"/>
    <property type="molecule type" value="Genomic_DNA"/>
</dbReference>
<dbReference type="Gene3D" id="3.40.50.2300">
    <property type="match status" value="1"/>
</dbReference>
<dbReference type="FunFam" id="2.170.260.10:FF:000008">
    <property type="entry name" value="Protein argonaute 7"/>
    <property type="match status" value="1"/>
</dbReference>
<keyword evidence="2" id="KW-0943">RNA-mediated gene silencing</keyword>
<dbReference type="GO" id="GO:0003723">
    <property type="term" value="F:RNA binding"/>
    <property type="evidence" value="ECO:0007669"/>
    <property type="project" value="InterPro"/>
</dbReference>
<dbReference type="Pfam" id="PF02171">
    <property type="entry name" value="Piwi"/>
    <property type="match status" value="1"/>
</dbReference>
<protein>
    <submittedName>
        <fullName evidence="6">Uncharacterized protein</fullName>
    </submittedName>
</protein>
<dbReference type="Gene3D" id="3.30.420.10">
    <property type="entry name" value="Ribonuclease H-like superfamily/Ribonuclease H"/>
    <property type="match status" value="1"/>
</dbReference>
<dbReference type="InterPro" id="IPR014811">
    <property type="entry name" value="ArgoL1"/>
</dbReference>
<dbReference type="InterPro" id="IPR003165">
    <property type="entry name" value="Piwi"/>
</dbReference>
<accession>A0A9D4URH6</accession>
<dbReference type="Pfam" id="PF16487">
    <property type="entry name" value="ArgoMid"/>
    <property type="match status" value="1"/>
</dbReference>
<dbReference type="FunFam" id="3.40.50.2300:FF:000110">
    <property type="entry name" value="Argonaute 10"/>
    <property type="match status" value="1"/>
</dbReference>
<dbReference type="PROSITE" id="PS50821">
    <property type="entry name" value="PAZ"/>
    <property type="match status" value="1"/>
</dbReference>
<keyword evidence="7" id="KW-1185">Reference proteome</keyword>